<reference evidence="8 9" key="1">
    <citation type="journal article" date="2018" name="G3 (Bethesda)">
        <title>Phylogenetic and Phylogenomic Definition of Rhizopus Species.</title>
        <authorList>
            <person name="Gryganskyi A.P."/>
            <person name="Golan J."/>
            <person name="Dolatabadi S."/>
            <person name="Mondo S."/>
            <person name="Robb S."/>
            <person name="Idnurm A."/>
            <person name="Muszewska A."/>
            <person name="Steczkiewicz K."/>
            <person name="Masonjones S."/>
            <person name="Liao H.L."/>
            <person name="Gajdeczka M.T."/>
            <person name="Anike F."/>
            <person name="Vuek A."/>
            <person name="Anishchenko I.M."/>
            <person name="Voigt K."/>
            <person name="de Hoog G.S."/>
            <person name="Smith M.E."/>
            <person name="Heitman J."/>
            <person name="Vilgalys R."/>
            <person name="Stajich J.E."/>
        </authorList>
    </citation>
    <scope>NUCLEOTIDE SEQUENCE [LARGE SCALE GENOMIC DNA]</scope>
    <source>
        <strain evidence="8 9">LSU 92-RS-03</strain>
    </source>
</reference>
<organism evidence="8 9">
    <name type="scientific">Rhizopus stolonifer</name>
    <name type="common">Rhizopus nigricans</name>
    <dbReference type="NCBI Taxonomy" id="4846"/>
    <lineage>
        <taxon>Eukaryota</taxon>
        <taxon>Fungi</taxon>
        <taxon>Fungi incertae sedis</taxon>
        <taxon>Mucoromycota</taxon>
        <taxon>Mucoromycotina</taxon>
        <taxon>Mucoromycetes</taxon>
        <taxon>Mucorales</taxon>
        <taxon>Mucorineae</taxon>
        <taxon>Rhizopodaceae</taxon>
        <taxon>Rhizopus</taxon>
    </lineage>
</organism>
<feature type="domain" description="RRM" evidence="6">
    <location>
        <begin position="97"/>
        <end position="184"/>
    </location>
</feature>
<dbReference type="SUPFAM" id="SSF46785">
    <property type="entry name" value="Winged helix' DNA-binding domain"/>
    <property type="match status" value="1"/>
</dbReference>
<dbReference type="PROSITE" id="PS50102">
    <property type="entry name" value="RRM"/>
    <property type="match status" value="1"/>
</dbReference>
<comment type="caution">
    <text evidence="8">The sequence shown here is derived from an EMBL/GenBank/DDBJ whole genome shotgun (WGS) entry which is preliminary data.</text>
</comment>
<dbReference type="GO" id="GO:0005634">
    <property type="term" value="C:nucleus"/>
    <property type="evidence" value="ECO:0007669"/>
    <property type="project" value="UniProtKB-SubCell"/>
</dbReference>
<evidence type="ECO:0000256" key="4">
    <source>
        <dbReference type="PROSITE-ProRule" id="PRU00332"/>
    </source>
</evidence>
<evidence type="ECO:0000256" key="1">
    <source>
        <dbReference type="ARBA" id="ARBA00004123"/>
    </source>
</evidence>
<name>A0A367KR22_RHIST</name>
<dbReference type="InterPro" id="IPR045180">
    <property type="entry name" value="La_dom_prot"/>
</dbReference>
<feature type="region of interest" description="Disordered" evidence="5">
    <location>
        <begin position="212"/>
        <end position="279"/>
    </location>
</feature>
<dbReference type="STRING" id="4846.A0A367KR22"/>
<dbReference type="Pfam" id="PF05383">
    <property type="entry name" value="La"/>
    <property type="match status" value="1"/>
</dbReference>
<protein>
    <submittedName>
        <fullName evidence="8">Uncharacterized protein</fullName>
    </submittedName>
</protein>
<dbReference type="InterPro" id="IPR036390">
    <property type="entry name" value="WH_DNA-bd_sf"/>
</dbReference>
<dbReference type="PRINTS" id="PR00302">
    <property type="entry name" value="LUPUSLA"/>
</dbReference>
<dbReference type="InterPro" id="IPR000504">
    <property type="entry name" value="RRM_dom"/>
</dbReference>
<dbReference type="Proteomes" id="UP000253551">
    <property type="component" value="Unassembled WGS sequence"/>
</dbReference>
<dbReference type="InterPro" id="IPR035979">
    <property type="entry name" value="RBD_domain_sf"/>
</dbReference>
<dbReference type="SMART" id="SM00715">
    <property type="entry name" value="LA"/>
    <property type="match status" value="1"/>
</dbReference>
<sequence>MAAKTDSEKIRKQVNFYFSDSNLPYDKFLWNLHSNAEDKWIPLTIIADFKRMKMVTEDISVILNALKEQESEVYEISEDGKNIRRKGEVVEQDHGSRSIHAKGFPLVDAEAQNPGEKLFELQDKADDLFNTHGNVLATRLKKDGKKFKGSMYVEYSSVEEAKKVAELKELDFEGHKIVLTYRPEYHQMKAEQYKNARPGYRRFQFNAFKPHTHNFENNKRKSEHRQNRGNKRGKGNNKEAVKKNEDEKTEDEKKEDEKKGEEKKGEEKKEEKSAEEKTE</sequence>
<comment type="subcellular location">
    <subcellularLocation>
        <location evidence="1">Nucleus</location>
    </subcellularLocation>
</comment>
<evidence type="ECO:0000313" key="8">
    <source>
        <dbReference type="EMBL" id="RCI04654.1"/>
    </source>
</evidence>
<dbReference type="GO" id="GO:1990904">
    <property type="term" value="C:ribonucleoprotein complex"/>
    <property type="evidence" value="ECO:0007669"/>
    <property type="project" value="InterPro"/>
</dbReference>
<dbReference type="InterPro" id="IPR002344">
    <property type="entry name" value="Lupus_La"/>
</dbReference>
<feature type="compositionally biased region" description="Basic and acidic residues" evidence="5">
    <location>
        <begin position="236"/>
        <end position="279"/>
    </location>
</feature>
<dbReference type="PANTHER" id="PTHR22792">
    <property type="entry name" value="LUPUS LA PROTEIN-RELATED"/>
    <property type="match status" value="1"/>
</dbReference>
<dbReference type="CDD" id="cd12291">
    <property type="entry name" value="RRM1_La"/>
    <property type="match status" value="1"/>
</dbReference>
<dbReference type="OrthoDB" id="439993at2759"/>
<feature type="compositionally biased region" description="Basic and acidic residues" evidence="5">
    <location>
        <begin position="213"/>
        <end position="226"/>
    </location>
</feature>
<dbReference type="InterPro" id="IPR036388">
    <property type="entry name" value="WH-like_DNA-bd_sf"/>
</dbReference>
<dbReference type="SUPFAM" id="SSF54928">
    <property type="entry name" value="RNA-binding domain, RBD"/>
    <property type="match status" value="1"/>
</dbReference>
<evidence type="ECO:0000259" key="6">
    <source>
        <dbReference type="PROSITE" id="PS50102"/>
    </source>
</evidence>
<dbReference type="GO" id="GO:0003723">
    <property type="term" value="F:RNA binding"/>
    <property type="evidence" value="ECO:0007669"/>
    <property type="project" value="UniProtKB-UniRule"/>
</dbReference>
<dbReference type="Gene3D" id="3.30.70.330">
    <property type="match status" value="1"/>
</dbReference>
<dbReference type="Gene3D" id="1.10.10.10">
    <property type="entry name" value="Winged helix-like DNA-binding domain superfamily/Winged helix DNA-binding domain"/>
    <property type="match status" value="1"/>
</dbReference>
<dbReference type="InterPro" id="IPR012677">
    <property type="entry name" value="Nucleotide-bd_a/b_plait_sf"/>
</dbReference>
<evidence type="ECO:0000313" key="9">
    <source>
        <dbReference type="Proteomes" id="UP000253551"/>
    </source>
</evidence>
<keyword evidence="9" id="KW-1185">Reference proteome</keyword>
<keyword evidence="2 4" id="KW-0694">RNA-binding</keyword>
<feature type="domain" description="HTH La-type RNA-binding" evidence="7">
    <location>
        <begin position="1"/>
        <end position="93"/>
    </location>
</feature>
<dbReference type="AlphaFoldDB" id="A0A367KR22"/>
<dbReference type="PROSITE" id="PS50961">
    <property type="entry name" value="HTH_LA"/>
    <property type="match status" value="1"/>
</dbReference>
<dbReference type="EMBL" id="PJQM01000617">
    <property type="protein sequence ID" value="RCI04654.1"/>
    <property type="molecule type" value="Genomic_DNA"/>
</dbReference>
<evidence type="ECO:0000256" key="3">
    <source>
        <dbReference type="ARBA" id="ARBA00023242"/>
    </source>
</evidence>
<gene>
    <name evidence="8" type="ORF">CU098_010558</name>
</gene>
<dbReference type="GO" id="GO:0006396">
    <property type="term" value="P:RNA processing"/>
    <property type="evidence" value="ECO:0007669"/>
    <property type="project" value="InterPro"/>
</dbReference>
<evidence type="ECO:0000256" key="2">
    <source>
        <dbReference type="ARBA" id="ARBA00022884"/>
    </source>
</evidence>
<evidence type="ECO:0000256" key="5">
    <source>
        <dbReference type="SAM" id="MobiDB-lite"/>
    </source>
</evidence>
<keyword evidence="3" id="KW-0539">Nucleus</keyword>
<dbReference type="Pfam" id="PF00076">
    <property type="entry name" value="RRM_1"/>
    <property type="match status" value="1"/>
</dbReference>
<proteinExistence type="predicted"/>
<accession>A0A367KR22</accession>
<dbReference type="InterPro" id="IPR006630">
    <property type="entry name" value="La_HTH"/>
</dbReference>
<evidence type="ECO:0000259" key="7">
    <source>
        <dbReference type="PROSITE" id="PS50961"/>
    </source>
</evidence>